<dbReference type="Pfam" id="PF09084">
    <property type="entry name" value="NMT1"/>
    <property type="match status" value="1"/>
</dbReference>
<dbReference type="InterPro" id="IPR015168">
    <property type="entry name" value="SsuA/THI5"/>
</dbReference>
<dbReference type="Proteomes" id="UP001196509">
    <property type="component" value="Unassembled WGS sequence"/>
</dbReference>
<protein>
    <submittedName>
        <fullName evidence="3">ABC transporter substrate-binding protein</fullName>
    </submittedName>
</protein>
<proteinExistence type="predicted"/>
<keyword evidence="4" id="KW-1185">Reference proteome</keyword>
<feature type="chain" id="PRO_5042122243" evidence="1">
    <location>
        <begin position="26"/>
        <end position="326"/>
    </location>
</feature>
<feature type="domain" description="SsuA/THI5-like" evidence="2">
    <location>
        <begin position="43"/>
        <end position="248"/>
    </location>
</feature>
<evidence type="ECO:0000256" key="1">
    <source>
        <dbReference type="SAM" id="SignalP"/>
    </source>
</evidence>
<organism evidence="3 4">
    <name type="scientific">Flavimaribacter sediminis</name>
    <dbReference type="NCBI Taxonomy" id="2865987"/>
    <lineage>
        <taxon>Bacteria</taxon>
        <taxon>Pseudomonadati</taxon>
        <taxon>Pseudomonadota</taxon>
        <taxon>Alphaproteobacteria</taxon>
        <taxon>Hyphomicrobiales</taxon>
        <taxon>Rhizobiaceae</taxon>
        <taxon>Flavimaribacter</taxon>
    </lineage>
</organism>
<dbReference type="SUPFAM" id="SSF53850">
    <property type="entry name" value="Periplasmic binding protein-like II"/>
    <property type="match status" value="1"/>
</dbReference>
<evidence type="ECO:0000259" key="2">
    <source>
        <dbReference type="Pfam" id="PF09084"/>
    </source>
</evidence>
<keyword evidence="1" id="KW-0732">Signal</keyword>
<dbReference type="EMBL" id="JAICBX010000005">
    <property type="protein sequence ID" value="MBW8639900.1"/>
    <property type="molecule type" value="Genomic_DNA"/>
</dbReference>
<sequence>MLKNKVLGAAVALAATVALNVSAQAQEVVRYATDGYGMGSLAIVAAEKGFLEEEGIKPVVQTYSYGVDTVDAVLAGNADFGVIIDFPLLTRFAAGKLMSPAIIAEPLPGWHKLYTKADLEIPGDLKGKDIGVATGTAQEFVTRTYLSDNGINPDEDVNMVGFTSLFEIVGAMKAGRLDAAWIWGEGVPTMDADDGWKFIADDSVVNQSTSAPLVVLKDYYDTHPDTVAKTLRAFQKASEYMKSDLDEAVAVIAKSVGGDEKQIKNVIQQQRYGLSFGSSPMSSLKAKYDFMVATGKIEPYDFTAQFDAGALTEAIPGVEVDPMLQK</sequence>
<reference evidence="3" key="1">
    <citation type="submission" date="2021-08" db="EMBL/GenBank/DDBJ databases">
        <title>Hoeflea bacterium WL0058 sp. nov., isolated from the sediment.</title>
        <authorList>
            <person name="Wang L."/>
            <person name="Zhang D."/>
        </authorList>
    </citation>
    <scope>NUCLEOTIDE SEQUENCE</scope>
    <source>
        <strain evidence="3">WL0058</strain>
    </source>
</reference>
<dbReference type="Gene3D" id="3.40.190.10">
    <property type="entry name" value="Periplasmic binding protein-like II"/>
    <property type="match status" value="2"/>
</dbReference>
<feature type="signal peptide" evidence="1">
    <location>
        <begin position="1"/>
        <end position="25"/>
    </location>
</feature>
<dbReference type="AlphaFoldDB" id="A0AAE2ZS88"/>
<dbReference type="PANTHER" id="PTHR30024">
    <property type="entry name" value="ALIPHATIC SULFONATES-BINDING PROTEIN-RELATED"/>
    <property type="match status" value="1"/>
</dbReference>
<comment type="caution">
    <text evidence="3">The sequence shown here is derived from an EMBL/GenBank/DDBJ whole genome shotgun (WGS) entry which is preliminary data.</text>
</comment>
<name>A0AAE2ZS88_9HYPH</name>
<evidence type="ECO:0000313" key="4">
    <source>
        <dbReference type="Proteomes" id="UP001196509"/>
    </source>
</evidence>
<gene>
    <name evidence="3" type="ORF">K1W69_22080</name>
</gene>
<dbReference type="RefSeq" id="WP_220230637.1">
    <property type="nucleotide sequence ID" value="NZ_JAICBX010000005.1"/>
</dbReference>
<accession>A0AAE2ZS88</accession>
<evidence type="ECO:0000313" key="3">
    <source>
        <dbReference type="EMBL" id="MBW8639900.1"/>
    </source>
</evidence>